<organism evidence="6 7">
    <name type="scientific">Choiromyces venosus 120613-1</name>
    <dbReference type="NCBI Taxonomy" id="1336337"/>
    <lineage>
        <taxon>Eukaryota</taxon>
        <taxon>Fungi</taxon>
        <taxon>Dikarya</taxon>
        <taxon>Ascomycota</taxon>
        <taxon>Pezizomycotina</taxon>
        <taxon>Pezizomycetes</taxon>
        <taxon>Pezizales</taxon>
        <taxon>Tuberaceae</taxon>
        <taxon>Choiromyces</taxon>
    </lineage>
</organism>
<dbReference type="InterPro" id="IPR016166">
    <property type="entry name" value="FAD-bd_PCMH"/>
</dbReference>
<feature type="domain" description="FAD-binding PCMH-type" evidence="5">
    <location>
        <begin position="1"/>
        <end position="159"/>
    </location>
</feature>
<evidence type="ECO:0000256" key="2">
    <source>
        <dbReference type="ARBA" id="ARBA00022630"/>
    </source>
</evidence>
<proteinExistence type="inferred from homology"/>
<dbReference type="PANTHER" id="PTHR42973">
    <property type="entry name" value="BINDING OXIDOREDUCTASE, PUTATIVE (AFU_ORTHOLOGUE AFUA_1G17690)-RELATED"/>
    <property type="match status" value="1"/>
</dbReference>
<evidence type="ECO:0000313" key="7">
    <source>
        <dbReference type="Proteomes" id="UP000276215"/>
    </source>
</evidence>
<dbReference type="STRING" id="1336337.A0A3N4JXL0"/>
<reference evidence="6 7" key="1">
    <citation type="journal article" date="2018" name="Nat. Ecol. Evol.">
        <title>Pezizomycetes genomes reveal the molecular basis of ectomycorrhizal truffle lifestyle.</title>
        <authorList>
            <person name="Murat C."/>
            <person name="Payen T."/>
            <person name="Noel B."/>
            <person name="Kuo A."/>
            <person name="Morin E."/>
            <person name="Chen J."/>
            <person name="Kohler A."/>
            <person name="Krizsan K."/>
            <person name="Balestrini R."/>
            <person name="Da Silva C."/>
            <person name="Montanini B."/>
            <person name="Hainaut M."/>
            <person name="Levati E."/>
            <person name="Barry K.W."/>
            <person name="Belfiori B."/>
            <person name="Cichocki N."/>
            <person name="Clum A."/>
            <person name="Dockter R.B."/>
            <person name="Fauchery L."/>
            <person name="Guy J."/>
            <person name="Iotti M."/>
            <person name="Le Tacon F."/>
            <person name="Lindquist E.A."/>
            <person name="Lipzen A."/>
            <person name="Malagnac F."/>
            <person name="Mello A."/>
            <person name="Molinier V."/>
            <person name="Miyauchi S."/>
            <person name="Poulain J."/>
            <person name="Riccioni C."/>
            <person name="Rubini A."/>
            <person name="Sitrit Y."/>
            <person name="Splivallo R."/>
            <person name="Traeger S."/>
            <person name="Wang M."/>
            <person name="Zifcakova L."/>
            <person name="Wipf D."/>
            <person name="Zambonelli A."/>
            <person name="Paolocci F."/>
            <person name="Nowrousian M."/>
            <person name="Ottonello S."/>
            <person name="Baldrian P."/>
            <person name="Spatafora J.W."/>
            <person name="Henrissat B."/>
            <person name="Nagy L.G."/>
            <person name="Aury J.M."/>
            <person name="Wincker P."/>
            <person name="Grigoriev I.V."/>
            <person name="Bonfante P."/>
            <person name="Martin F.M."/>
        </authorList>
    </citation>
    <scope>NUCLEOTIDE SEQUENCE [LARGE SCALE GENOMIC DNA]</scope>
    <source>
        <strain evidence="6 7">120613-1</strain>
    </source>
</reference>
<feature type="non-terminal residue" evidence="6">
    <location>
        <position position="1"/>
    </location>
</feature>
<dbReference type="Proteomes" id="UP000276215">
    <property type="component" value="Unassembled WGS sequence"/>
</dbReference>
<keyword evidence="4" id="KW-0560">Oxidoreductase</keyword>
<evidence type="ECO:0000256" key="3">
    <source>
        <dbReference type="ARBA" id="ARBA00022827"/>
    </source>
</evidence>
<evidence type="ECO:0000259" key="5">
    <source>
        <dbReference type="PROSITE" id="PS51387"/>
    </source>
</evidence>
<dbReference type="InterPro" id="IPR050416">
    <property type="entry name" value="FAD-linked_Oxidoreductase"/>
</dbReference>
<dbReference type="EMBL" id="ML120365">
    <property type="protein sequence ID" value="RPB02957.1"/>
    <property type="molecule type" value="Genomic_DNA"/>
</dbReference>
<dbReference type="Gene3D" id="3.30.465.10">
    <property type="match status" value="1"/>
</dbReference>
<keyword evidence="3" id="KW-0274">FAD</keyword>
<dbReference type="SUPFAM" id="SSF56176">
    <property type="entry name" value="FAD-binding/transporter-associated domain-like"/>
    <property type="match status" value="1"/>
</dbReference>
<dbReference type="PANTHER" id="PTHR42973:SF54">
    <property type="entry name" value="FAD-BINDING PCMH-TYPE DOMAIN-CONTAINING PROTEIN"/>
    <property type="match status" value="1"/>
</dbReference>
<dbReference type="AlphaFoldDB" id="A0A3N4JXL0"/>
<protein>
    <submittedName>
        <fullName evidence="6">FAD-binding domain-containing protein</fullName>
    </submittedName>
</protein>
<gene>
    <name evidence="6" type="ORF">L873DRAFT_1584088</name>
</gene>
<name>A0A3N4JXL0_9PEZI</name>
<keyword evidence="2" id="KW-0285">Flavoprotein</keyword>
<accession>A0A3N4JXL0</accession>
<keyword evidence="7" id="KW-1185">Reference proteome</keyword>
<dbReference type="Pfam" id="PF01565">
    <property type="entry name" value="FAD_binding_4"/>
    <property type="match status" value="1"/>
</dbReference>
<sequence length="186" mass="19715">AKEVSTAVKLISSLETPFSVRSGGHSANHGFANTDCGILISLNELTEVSLSAGKSVASIGPGNWWGTEYEALAPHGAGVVGGRIHTVGVAKLILGGGLFDFTNGLGFACDNVKNIQPVPSTCEIVNANADENRDLFWGLKGGSGNFDIITRFDLATFPKLGNFQYEVLRYSGAHNEILVEALEEYQ</sequence>
<evidence type="ECO:0000313" key="6">
    <source>
        <dbReference type="EMBL" id="RPB02957.1"/>
    </source>
</evidence>
<dbReference type="OrthoDB" id="2151789at2759"/>
<dbReference type="InterPro" id="IPR006094">
    <property type="entry name" value="Oxid_FAD_bind_N"/>
</dbReference>
<dbReference type="GO" id="GO:0016491">
    <property type="term" value="F:oxidoreductase activity"/>
    <property type="evidence" value="ECO:0007669"/>
    <property type="project" value="UniProtKB-KW"/>
</dbReference>
<feature type="non-terminal residue" evidence="6">
    <location>
        <position position="186"/>
    </location>
</feature>
<dbReference type="PROSITE" id="PS51387">
    <property type="entry name" value="FAD_PCMH"/>
    <property type="match status" value="1"/>
</dbReference>
<dbReference type="InterPro" id="IPR016169">
    <property type="entry name" value="FAD-bd_PCMH_sub2"/>
</dbReference>
<comment type="similarity">
    <text evidence="1">Belongs to the oxygen-dependent FAD-linked oxidoreductase family.</text>
</comment>
<dbReference type="GO" id="GO:0071949">
    <property type="term" value="F:FAD binding"/>
    <property type="evidence" value="ECO:0007669"/>
    <property type="project" value="InterPro"/>
</dbReference>
<evidence type="ECO:0000256" key="1">
    <source>
        <dbReference type="ARBA" id="ARBA00005466"/>
    </source>
</evidence>
<evidence type="ECO:0000256" key="4">
    <source>
        <dbReference type="ARBA" id="ARBA00023002"/>
    </source>
</evidence>
<dbReference type="InterPro" id="IPR036318">
    <property type="entry name" value="FAD-bd_PCMH-like_sf"/>
</dbReference>